<evidence type="ECO:0000313" key="2">
    <source>
        <dbReference type="EMBL" id="MDH6284300.1"/>
    </source>
</evidence>
<sequence length="431" mass="46627">MRVRYNTAEGPDLASSQSDHPLRQGKPGISLSCTDLPIDDTEPAPKVVLSYGLGEDSTSLLLRWLEDPTSRDFDLSELVVVTAMTGSEWEASRTGVEEHVLPRLAEAGVRYIQVARARRHVTKAGDGVVILDDSRTPSRLYIEGEYSLYQEMTEAGTVPQSGGARLCSVHAKGDVLDPVIARITRGQPYRHVMGFEAGEQRRADKDAMFNTELRTGEYPLIEWGWTRDDVIAYTRSVTGTSVGRSSCTFCPFTFANKSGRAEVFARYAADPAVGAKTLLMEHLALALNPAQGLVGGRRLVDMLREQQLDGVLVAFEKVLDEQEHAIYEVRRILRPRKTDPTSSATPPGRCACVAAAPARACRACSSASLRKAPARASFAPSSGTTGSCASTSTNVGPRSRRSSGTSSSHRPSRTGRSTRTSTSGGPRRSLP</sequence>
<name>A0ABT6MK68_9NOCA</name>
<protein>
    <recommendedName>
        <fullName evidence="4">Phosphoadenosine phosphosulfate reductase</fullName>
    </recommendedName>
</protein>
<dbReference type="EMBL" id="JARXVC010000020">
    <property type="protein sequence ID" value="MDH6284300.1"/>
    <property type="molecule type" value="Genomic_DNA"/>
</dbReference>
<keyword evidence="3" id="KW-1185">Reference proteome</keyword>
<reference evidence="2 3" key="1">
    <citation type="submission" date="2023-04" db="EMBL/GenBank/DDBJ databases">
        <title>Forest soil microbial communities from Buena Vista Peninsula, Colon Province, Panama.</title>
        <authorList>
            <person name="Bouskill N."/>
        </authorList>
    </citation>
    <scope>NUCLEOTIDE SEQUENCE [LARGE SCALE GENOMIC DNA]</scope>
    <source>
        <strain evidence="2 3">CFH S0262</strain>
    </source>
</reference>
<evidence type="ECO:0000256" key="1">
    <source>
        <dbReference type="SAM" id="MobiDB-lite"/>
    </source>
</evidence>
<proteinExistence type="predicted"/>
<organism evidence="2 3">
    <name type="scientific">Prescottella agglutinans</name>
    <dbReference type="NCBI Taxonomy" id="1644129"/>
    <lineage>
        <taxon>Bacteria</taxon>
        <taxon>Bacillati</taxon>
        <taxon>Actinomycetota</taxon>
        <taxon>Actinomycetes</taxon>
        <taxon>Mycobacteriales</taxon>
        <taxon>Nocardiaceae</taxon>
        <taxon>Prescottella</taxon>
    </lineage>
</organism>
<dbReference type="Proteomes" id="UP001160334">
    <property type="component" value="Unassembled WGS sequence"/>
</dbReference>
<feature type="region of interest" description="Disordered" evidence="1">
    <location>
        <begin position="1"/>
        <end position="37"/>
    </location>
</feature>
<accession>A0ABT6MK68</accession>
<evidence type="ECO:0008006" key="4">
    <source>
        <dbReference type="Google" id="ProtNLM"/>
    </source>
</evidence>
<feature type="compositionally biased region" description="Low complexity" evidence="1">
    <location>
        <begin position="381"/>
        <end position="431"/>
    </location>
</feature>
<comment type="caution">
    <text evidence="2">The sequence shown here is derived from an EMBL/GenBank/DDBJ whole genome shotgun (WGS) entry which is preliminary data.</text>
</comment>
<evidence type="ECO:0000313" key="3">
    <source>
        <dbReference type="Proteomes" id="UP001160334"/>
    </source>
</evidence>
<feature type="region of interest" description="Disordered" evidence="1">
    <location>
        <begin position="376"/>
        <end position="431"/>
    </location>
</feature>
<gene>
    <name evidence="2" type="ORF">M2280_005558</name>
</gene>